<proteinExistence type="predicted"/>
<name>D5EMS8_CORAD</name>
<dbReference type="PANTHER" id="PTHR48090:SF3">
    <property type="entry name" value="UNDECAPRENYL-PHOSPHATE 4-DEOXY-4-FORMAMIDO-L-ARABINOSE TRANSFERASE"/>
    <property type="match status" value="1"/>
</dbReference>
<dbReference type="InterPro" id="IPR001173">
    <property type="entry name" value="Glyco_trans_2-like"/>
</dbReference>
<evidence type="ECO:0000313" key="11">
    <source>
        <dbReference type="Proteomes" id="UP000000925"/>
    </source>
</evidence>
<accession>D5EMS8</accession>
<evidence type="ECO:0000313" key="10">
    <source>
        <dbReference type="EMBL" id="ADE55318.1"/>
    </source>
</evidence>
<feature type="transmembrane region" description="Helical" evidence="8">
    <location>
        <begin position="278"/>
        <end position="304"/>
    </location>
</feature>
<evidence type="ECO:0000256" key="1">
    <source>
        <dbReference type="ARBA" id="ARBA00022475"/>
    </source>
</evidence>
<keyword evidence="3 10" id="KW-0808">Transferase</keyword>
<dbReference type="PANTHER" id="PTHR48090">
    <property type="entry name" value="UNDECAPRENYL-PHOSPHATE 4-DEOXY-4-FORMAMIDO-L-ARABINOSE TRANSFERASE-RELATED"/>
    <property type="match status" value="1"/>
</dbReference>
<keyword evidence="6 8" id="KW-1133">Transmembrane helix</keyword>
<evidence type="ECO:0000256" key="4">
    <source>
        <dbReference type="ARBA" id="ARBA00022692"/>
    </source>
</evidence>
<dbReference type="GO" id="GO:0009103">
    <property type="term" value="P:lipopolysaccharide biosynthetic process"/>
    <property type="evidence" value="ECO:0007669"/>
    <property type="project" value="UniProtKB-KW"/>
</dbReference>
<protein>
    <submittedName>
        <fullName evidence="10">Glycosyl transferase family 2</fullName>
    </submittedName>
</protein>
<dbReference type="KEGG" id="caa:Caka_2301"/>
<sequence length="322" mass="35920">MTTPLTQTQRPSLGFVIPFYNEEATLQPLHQQITLVMEEIGQQAYTICFVDDGSRDESWKRVQDLHQLDPSHTTALRFRRNFGKADALQAGFDALDADIIFTLDADLQDDPKEIPSFLAKLEEGYDMVSGWKQVRNDPIDKTLPSKVFNALARAASGVQLNDFNCGFKAYRKEVTNNIQLFGELHRFIPILANAEGFTVGEVAVEHHPREHGVSKYGSKRFLKGLLDLITVVVLTRYLRRPAHIFGGFGILSGSTGFAILAWLSFAKIALGETIGGRPLFFLGILLLLLGVQLLSIGLIAELIIRTTPTNTNRHIETQLSNR</sequence>
<dbReference type="CDD" id="cd04187">
    <property type="entry name" value="DPM1_like_bac"/>
    <property type="match status" value="1"/>
</dbReference>
<evidence type="ECO:0000256" key="8">
    <source>
        <dbReference type="SAM" id="Phobius"/>
    </source>
</evidence>
<dbReference type="CAZy" id="GT2">
    <property type="family name" value="Glycosyltransferase Family 2"/>
</dbReference>
<dbReference type="SUPFAM" id="SSF53448">
    <property type="entry name" value="Nucleotide-diphospho-sugar transferases"/>
    <property type="match status" value="1"/>
</dbReference>
<dbReference type="eggNOG" id="COG1215">
    <property type="taxonomic scope" value="Bacteria"/>
</dbReference>
<dbReference type="InterPro" id="IPR029044">
    <property type="entry name" value="Nucleotide-diphossugar_trans"/>
</dbReference>
<dbReference type="OrthoDB" id="9807778at2"/>
<dbReference type="InterPro" id="IPR050256">
    <property type="entry name" value="Glycosyltransferase_2"/>
</dbReference>
<evidence type="ECO:0000256" key="3">
    <source>
        <dbReference type="ARBA" id="ARBA00022679"/>
    </source>
</evidence>
<dbReference type="AlphaFoldDB" id="D5EMS8"/>
<keyword evidence="1" id="KW-1003">Cell membrane</keyword>
<evidence type="ECO:0000259" key="9">
    <source>
        <dbReference type="Pfam" id="PF00535"/>
    </source>
</evidence>
<organism evidence="10 11">
    <name type="scientific">Coraliomargarita akajimensis (strain DSM 45221 / IAM 15411 / JCM 23193 / KCTC 12865 / 04OKA010-24)</name>
    <dbReference type="NCBI Taxonomy" id="583355"/>
    <lineage>
        <taxon>Bacteria</taxon>
        <taxon>Pseudomonadati</taxon>
        <taxon>Verrucomicrobiota</taxon>
        <taxon>Opitutia</taxon>
        <taxon>Puniceicoccales</taxon>
        <taxon>Coraliomargaritaceae</taxon>
        <taxon>Coraliomargarita</taxon>
    </lineage>
</organism>
<keyword evidence="11" id="KW-1185">Reference proteome</keyword>
<dbReference type="GO" id="GO:0005886">
    <property type="term" value="C:plasma membrane"/>
    <property type="evidence" value="ECO:0007669"/>
    <property type="project" value="TreeGrafter"/>
</dbReference>
<gene>
    <name evidence="10" type="ordered locus">Caka_2301</name>
</gene>
<feature type="domain" description="Glycosyltransferase 2-like" evidence="9">
    <location>
        <begin position="16"/>
        <end position="176"/>
    </location>
</feature>
<dbReference type="EMBL" id="CP001998">
    <property type="protein sequence ID" value="ADE55318.1"/>
    <property type="molecule type" value="Genomic_DNA"/>
</dbReference>
<keyword evidence="5" id="KW-0448">Lipopolysaccharide biosynthesis</keyword>
<keyword evidence="7 8" id="KW-0472">Membrane</keyword>
<evidence type="ECO:0000256" key="7">
    <source>
        <dbReference type="ARBA" id="ARBA00023136"/>
    </source>
</evidence>
<reference evidence="10 11" key="1">
    <citation type="journal article" date="2010" name="Stand. Genomic Sci.">
        <title>Complete genome sequence of Coraliomargarita akajimensis type strain (04OKA010-24).</title>
        <authorList>
            <person name="Mavromatis K."/>
            <person name="Abt B."/>
            <person name="Brambilla E."/>
            <person name="Lapidus A."/>
            <person name="Copeland A."/>
            <person name="Deshpande S."/>
            <person name="Nolan M."/>
            <person name="Lucas S."/>
            <person name="Tice H."/>
            <person name="Cheng J.F."/>
            <person name="Han C."/>
            <person name="Detter J.C."/>
            <person name="Woyke T."/>
            <person name="Goodwin L."/>
            <person name="Pitluck S."/>
            <person name="Held B."/>
            <person name="Brettin T."/>
            <person name="Tapia R."/>
            <person name="Ivanova N."/>
            <person name="Mikhailova N."/>
            <person name="Pati A."/>
            <person name="Liolios K."/>
            <person name="Chen A."/>
            <person name="Palaniappan K."/>
            <person name="Land M."/>
            <person name="Hauser L."/>
            <person name="Chang Y.J."/>
            <person name="Jeffries C.D."/>
            <person name="Rohde M."/>
            <person name="Goker M."/>
            <person name="Bristow J."/>
            <person name="Eisen J.A."/>
            <person name="Markowitz V."/>
            <person name="Hugenholtz P."/>
            <person name="Klenk H.P."/>
            <person name="Kyrpides N.C."/>
        </authorList>
    </citation>
    <scope>NUCLEOTIDE SEQUENCE [LARGE SCALE GENOMIC DNA]</scope>
    <source>
        <strain evidence="11">DSM 45221 / IAM 15411 / JCM 23193 / KCTC 12865</strain>
    </source>
</reference>
<keyword evidence="4 8" id="KW-0812">Transmembrane</keyword>
<dbReference type="GO" id="GO:0099621">
    <property type="term" value="F:undecaprenyl-phosphate 4-deoxy-4-formamido-L-arabinose transferase activity"/>
    <property type="evidence" value="ECO:0007669"/>
    <property type="project" value="TreeGrafter"/>
</dbReference>
<dbReference type="Proteomes" id="UP000000925">
    <property type="component" value="Chromosome"/>
</dbReference>
<feature type="transmembrane region" description="Helical" evidence="8">
    <location>
        <begin position="244"/>
        <end position="266"/>
    </location>
</feature>
<dbReference type="Gene3D" id="3.90.550.10">
    <property type="entry name" value="Spore Coat Polysaccharide Biosynthesis Protein SpsA, Chain A"/>
    <property type="match status" value="1"/>
</dbReference>
<evidence type="ECO:0000256" key="2">
    <source>
        <dbReference type="ARBA" id="ARBA00022676"/>
    </source>
</evidence>
<evidence type="ECO:0000256" key="5">
    <source>
        <dbReference type="ARBA" id="ARBA00022985"/>
    </source>
</evidence>
<dbReference type="RefSeq" id="WP_013044040.1">
    <property type="nucleotide sequence ID" value="NC_014008.1"/>
</dbReference>
<keyword evidence="2" id="KW-0328">Glycosyltransferase</keyword>
<dbReference type="STRING" id="583355.Caka_2301"/>
<evidence type="ECO:0000256" key="6">
    <source>
        <dbReference type="ARBA" id="ARBA00022989"/>
    </source>
</evidence>
<dbReference type="Pfam" id="PF00535">
    <property type="entry name" value="Glycos_transf_2"/>
    <property type="match status" value="1"/>
</dbReference>
<dbReference type="HOGENOM" id="CLU_033536_0_0_0"/>